<sequence length="905" mass="99492">MSVMVIVIVVCAVLPALAAAQPVSVAPRERVALTAQWRFHRGDPPGNTVVLDYDVRPEVMRSEDGKVADARPDQAQLLQPPAKDVLKPWILPTGNALIADPAQRHQRPPGHPGSGVAYVQADFDDSRWQSVDLPHDWAIAGPFLAEGPYGGMGRLASWGVGWYRKTLDIPASDRGRSLFLDLDGAMSYATVWLNGKLVGGWPYGYSSWRVDLTPYAIPGGRNQLAIRLDNPPDSARWYPGGGLYRQVWLTKTAPLHVAHWGTQLTTPQVSAASAQVQLAVTLDNAARTATQAQVDTAIYQLDADSGTPSGAAVAHIAPAQVAVPAGGSARVQGTVQIENPQLWGPPPTQQPHRYVAVTEVRQNGQLVDRYDTPFGIRSIVFDADNGLLVNGERVPIRGVNNHHDLGALGAAFNVRAAERQLQLLQQMGTNAIRMSHNPPAPELLELTDRMGLLVVDEVFDSWEMKKTPLDFHLVFGQWHEPDLRAMLRRDRNHPSVMLWSVGNEVGEQYTGEQGAAIARKLHAIVHDEDPSRLATVAMNYASPEMPLPAALDVISLNYQGEGIRDTPEFEGTERIRKQPQYPAFHAKFPHKAIFSSETASAVSSRGVYLFPVTPDTSAPVREGRGGDAVAHQVSAYELHAVDFGSSADKVFAALDRHPYVAGEFVWTGFDYLGEPTPYYSSRSAYTGIFDLAGFPKDRYWLYQARWRPDLPMAHVLPHWSWPGREGQVTPVHVFTSGDEAELFVNGVSQGRKRKEPLQYRLRWDDVVYQPGELRVQAYKNGRPWASDRVQTAGHAARLQATPDRRRIRGDGKDLSFVTVRLLDRQGRAAPTAGDRLRFRIEGPGELVATDNGDPTNLESFASTQRNAFNGLCLAIVRARAGARGPITLHVESDTLQPTSVQVQAE</sequence>
<dbReference type="Gene3D" id="2.60.120.260">
    <property type="entry name" value="Galactose-binding domain-like"/>
    <property type="match status" value="1"/>
</dbReference>
<dbReference type="InterPro" id="IPR023232">
    <property type="entry name" value="Glyco_hydro_2_AS"/>
</dbReference>
<dbReference type="Pfam" id="PF18565">
    <property type="entry name" value="Glyco_hydro2_C5"/>
    <property type="match status" value="1"/>
</dbReference>
<feature type="signal peptide" evidence="4">
    <location>
        <begin position="1"/>
        <end position="18"/>
    </location>
</feature>
<dbReference type="SUPFAM" id="SSF49303">
    <property type="entry name" value="beta-Galactosidase/glucuronidase domain"/>
    <property type="match status" value="1"/>
</dbReference>
<dbReference type="PROSITE" id="PS00608">
    <property type="entry name" value="GLYCOSYL_HYDROL_F2_2"/>
    <property type="match status" value="1"/>
</dbReference>
<evidence type="ECO:0000256" key="2">
    <source>
        <dbReference type="ARBA" id="ARBA00022801"/>
    </source>
</evidence>
<keyword evidence="3" id="KW-0326">Glycosidase</keyword>
<evidence type="ECO:0000256" key="1">
    <source>
        <dbReference type="ARBA" id="ARBA00007401"/>
    </source>
</evidence>
<dbReference type="InterPro" id="IPR051913">
    <property type="entry name" value="GH2_Domain-Containing"/>
</dbReference>
<dbReference type="InterPro" id="IPR036156">
    <property type="entry name" value="Beta-gal/glucu_dom_sf"/>
</dbReference>
<name>A0ABY7YCR6_9XANT</name>
<dbReference type="Pfam" id="PF00703">
    <property type="entry name" value="Glyco_hydro_2"/>
    <property type="match status" value="1"/>
</dbReference>
<dbReference type="SUPFAM" id="SSF51445">
    <property type="entry name" value="(Trans)glycosidases"/>
    <property type="match status" value="1"/>
</dbReference>
<keyword evidence="4" id="KW-0732">Signal</keyword>
<feature type="domain" description="Glycoside hydrolase family 2 catalytic" evidence="6">
    <location>
        <begin position="384"/>
        <end position="593"/>
    </location>
</feature>
<evidence type="ECO:0000256" key="4">
    <source>
        <dbReference type="SAM" id="SignalP"/>
    </source>
</evidence>
<dbReference type="InterPro" id="IPR054593">
    <property type="entry name" value="Beta-mannosidase-like_N2"/>
</dbReference>
<dbReference type="Pfam" id="PF16355">
    <property type="entry name" value="DUF4982"/>
    <property type="match status" value="1"/>
</dbReference>
<accession>A0ABY7YCR6</accession>
<feature type="domain" description="Beta-mannosidase-like galactose-binding" evidence="9">
    <location>
        <begin position="162"/>
        <end position="235"/>
    </location>
</feature>
<dbReference type="InterPro" id="IPR017853">
    <property type="entry name" value="GH"/>
</dbReference>
<reference evidence="10 11" key="1">
    <citation type="submission" date="2021-08" db="EMBL/GenBank/DDBJ databases">
        <title>Genome sequences of Xanthomonas cucurbitae isolates from 5 Midwestern US states.</title>
        <authorList>
            <person name="Hind S.R."/>
        </authorList>
    </citation>
    <scope>NUCLEOTIDE SEQUENCE [LARGE SCALE GENOMIC DNA]</scope>
    <source>
        <strain evidence="10 11">OH_261</strain>
    </source>
</reference>
<evidence type="ECO:0000313" key="10">
    <source>
        <dbReference type="EMBL" id="WDM71602.1"/>
    </source>
</evidence>
<dbReference type="InterPro" id="IPR032311">
    <property type="entry name" value="DUF4982"/>
</dbReference>
<gene>
    <name evidence="10" type="ORF">K6978_20195</name>
</gene>
<keyword evidence="11" id="KW-1185">Reference proteome</keyword>
<organism evidence="10 11">
    <name type="scientific">Xanthomonas cucurbitae</name>
    <dbReference type="NCBI Taxonomy" id="56453"/>
    <lineage>
        <taxon>Bacteria</taxon>
        <taxon>Pseudomonadati</taxon>
        <taxon>Pseudomonadota</taxon>
        <taxon>Gammaproteobacteria</taxon>
        <taxon>Lysobacterales</taxon>
        <taxon>Lysobacteraceae</taxon>
        <taxon>Xanthomonas</taxon>
    </lineage>
</organism>
<dbReference type="PANTHER" id="PTHR42732">
    <property type="entry name" value="BETA-GALACTOSIDASE"/>
    <property type="match status" value="1"/>
</dbReference>
<dbReference type="InterPro" id="IPR048229">
    <property type="entry name" value="GalB-like"/>
</dbReference>
<dbReference type="Gene3D" id="2.60.40.10">
    <property type="entry name" value="Immunoglobulins"/>
    <property type="match status" value="3"/>
</dbReference>
<evidence type="ECO:0000259" key="5">
    <source>
        <dbReference type="Pfam" id="PF00703"/>
    </source>
</evidence>
<dbReference type="PANTHER" id="PTHR42732:SF1">
    <property type="entry name" value="BETA-MANNOSIDASE"/>
    <property type="match status" value="1"/>
</dbReference>
<dbReference type="NCBIfam" id="NF041463">
    <property type="entry name" value="GalB"/>
    <property type="match status" value="1"/>
</dbReference>
<dbReference type="InterPro" id="IPR013783">
    <property type="entry name" value="Ig-like_fold"/>
</dbReference>
<feature type="chain" id="PRO_5047549058" evidence="4">
    <location>
        <begin position="19"/>
        <end position="905"/>
    </location>
</feature>
<dbReference type="SUPFAM" id="SSF49785">
    <property type="entry name" value="Galactose-binding domain-like"/>
    <property type="match status" value="1"/>
</dbReference>
<feature type="domain" description="Glycoside hydrolase family 2 immunoglobulin-like beta-sandwich" evidence="5">
    <location>
        <begin position="265"/>
        <end position="377"/>
    </location>
</feature>
<dbReference type="Proteomes" id="UP001214201">
    <property type="component" value="Chromosome"/>
</dbReference>
<dbReference type="InterPro" id="IPR006102">
    <property type="entry name" value="Ig-like_GH2"/>
</dbReference>
<dbReference type="PRINTS" id="PR00132">
    <property type="entry name" value="GLHYDRLASE2"/>
</dbReference>
<dbReference type="Pfam" id="PF02836">
    <property type="entry name" value="Glyco_hydro_2_C"/>
    <property type="match status" value="1"/>
</dbReference>
<dbReference type="EMBL" id="CP082214">
    <property type="protein sequence ID" value="WDM71602.1"/>
    <property type="molecule type" value="Genomic_DNA"/>
</dbReference>
<feature type="domain" description="Glycoside hydrolase family 2" evidence="8">
    <location>
        <begin position="798"/>
        <end position="900"/>
    </location>
</feature>
<dbReference type="Pfam" id="PF22666">
    <property type="entry name" value="Glyco_hydro_2_N2"/>
    <property type="match status" value="1"/>
</dbReference>
<dbReference type="InterPro" id="IPR008979">
    <property type="entry name" value="Galactose-bd-like_sf"/>
</dbReference>
<evidence type="ECO:0000256" key="3">
    <source>
        <dbReference type="ARBA" id="ARBA00023295"/>
    </source>
</evidence>
<feature type="domain" description="DUF4982" evidence="7">
    <location>
        <begin position="726"/>
        <end position="785"/>
    </location>
</feature>
<dbReference type="InterPro" id="IPR006101">
    <property type="entry name" value="Glyco_hydro_2"/>
</dbReference>
<dbReference type="Gene3D" id="3.20.20.80">
    <property type="entry name" value="Glycosidases"/>
    <property type="match status" value="1"/>
</dbReference>
<evidence type="ECO:0000259" key="6">
    <source>
        <dbReference type="Pfam" id="PF02836"/>
    </source>
</evidence>
<evidence type="ECO:0000259" key="8">
    <source>
        <dbReference type="Pfam" id="PF18565"/>
    </source>
</evidence>
<keyword evidence="2" id="KW-0378">Hydrolase</keyword>
<comment type="similarity">
    <text evidence="1">Belongs to the glycosyl hydrolase 2 family.</text>
</comment>
<evidence type="ECO:0000259" key="9">
    <source>
        <dbReference type="Pfam" id="PF22666"/>
    </source>
</evidence>
<dbReference type="InterPro" id="IPR006103">
    <property type="entry name" value="Glyco_hydro_2_cat"/>
</dbReference>
<evidence type="ECO:0000259" key="7">
    <source>
        <dbReference type="Pfam" id="PF16355"/>
    </source>
</evidence>
<proteinExistence type="inferred from homology"/>
<evidence type="ECO:0000313" key="11">
    <source>
        <dbReference type="Proteomes" id="UP001214201"/>
    </source>
</evidence>
<dbReference type="InterPro" id="IPR040605">
    <property type="entry name" value="Glyco_hydro2_dom5"/>
</dbReference>
<protein>
    <submittedName>
        <fullName evidence="10">DUF4982 domain-containing protein</fullName>
    </submittedName>
</protein>